<feature type="binding site" evidence="13">
    <location>
        <position position="256"/>
    </location>
    <ligand>
        <name>sn-glycerol 3-phosphate</name>
        <dbReference type="ChEBI" id="CHEBI:57597"/>
    </ligand>
</feature>
<feature type="binding site" evidence="13">
    <location>
        <position position="137"/>
    </location>
    <ligand>
        <name>sn-glycerol 3-phosphate</name>
        <dbReference type="ChEBI" id="CHEBI:57597"/>
    </ligand>
</feature>
<feature type="binding site" evidence="13">
    <location>
        <position position="255"/>
    </location>
    <ligand>
        <name>sn-glycerol 3-phosphate</name>
        <dbReference type="ChEBI" id="CHEBI:57597"/>
    </ligand>
</feature>
<dbReference type="NCBIfam" id="NF000942">
    <property type="entry name" value="PRK00094.1-4"/>
    <property type="match status" value="1"/>
</dbReference>
<keyword evidence="21" id="KW-1185">Reference proteome</keyword>
<proteinExistence type="inferred from homology"/>
<feature type="binding site" evidence="13">
    <location>
        <position position="139"/>
    </location>
    <ligand>
        <name>sn-glycerol 3-phosphate</name>
        <dbReference type="ChEBI" id="CHEBI:57597"/>
    </ligand>
</feature>
<evidence type="ECO:0000256" key="14">
    <source>
        <dbReference type="PIRSR" id="PIRSR000114-1"/>
    </source>
</evidence>
<feature type="binding site" evidence="13">
    <location>
        <position position="33"/>
    </location>
    <ligand>
        <name>NADPH</name>
        <dbReference type="ChEBI" id="CHEBI:57783"/>
    </ligand>
</feature>
<dbReference type="Gene3D" id="1.10.1040.10">
    <property type="entry name" value="N-(1-d-carboxylethyl)-l-norvaline Dehydrogenase, domain 2"/>
    <property type="match status" value="1"/>
</dbReference>
<keyword evidence="8 13" id="KW-1208">Phospholipid metabolism</keyword>
<evidence type="ECO:0000256" key="11">
    <source>
        <dbReference type="ARBA" id="ARBA00069372"/>
    </source>
</evidence>
<feature type="binding site" evidence="13">
    <location>
        <position position="141"/>
    </location>
    <ligand>
        <name>NADPH</name>
        <dbReference type="ChEBI" id="CHEBI:57783"/>
    </ligand>
</feature>
<dbReference type="Proteomes" id="UP000198584">
    <property type="component" value="Unassembled WGS sequence"/>
</dbReference>
<dbReference type="GO" id="GO:0005975">
    <property type="term" value="P:carbohydrate metabolic process"/>
    <property type="evidence" value="ECO:0007669"/>
    <property type="project" value="InterPro"/>
</dbReference>
<feature type="binding site" evidence="13">
    <location>
        <position position="32"/>
    </location>
    <ligand>
        <name>NADPH</name>
        <dbReference type="ChEBI" id="CHEBI:57783"/>
    </ligand>
</feature>
<feature type="binding site" evidence="16">
    <location>
        <position position="256"/>
    </location>
    <ligand>
        <name>NAD(+)</name>
        <dbReference type="ChEBI" id="CHEBI:57540"/>
    </ligand>
</feature>
<evidence type="ECO:0000256" key="7">
    <source>
        <dbReference type="ARBA" id="ARBA00023209"/>
    </source>
</evidence>
<dbReference type="RefSeq" id="WP_093044661.1">
    <property type="nucleotide sequence ID" value="NZ_FNQR01000006.1"/>
</dbReference>
<evidence type="ECO:0000256" key="5">
    <source>
        <dbReference type="ARBA" id="ARBA00023027"/>
    </source>
</evidence>
<feature type="domain" description="Glycerol-3-phosphate dehydrogenase NAD-dependent C-terminal" evidence="19">
    <location>
        <begin position="181"/>
        <end position="321"/>
    </location>
</feature>
<evidence type="ECO:0000313" key="20">
    <source>
        <dbReference type="EMBL" id="SEA61278.1"/>
    </source>
</evidence>
<dbReference type="Gene3D" id="3.40.50.720">
    <property type="entry name" value="NAD(P)-binding Rossmann-like Domain"/>
    <property type="match status" value="1"/>
</dbReference>
<evidence type="ECO:0000256" key="3">
    <source>
        <dbReference type="ARBA" id="ARBA00022857"/>
    </source>
</evidence>
<dbReference type="OrthoDB" id="9812273at2"/>
<dbReference type="GO" id="GO:0141153">
    <property type="term" value="F:glycerol-3-phosphate dehydrogenase (NADP+) activity"/>
    <property type="evidence" value="ECO:0007669"/>
    <property type="project" value="RHEA"/>
</dbReference>
<evidence type="ECO:0000256" key="2">
    <source>
        <dbReference type="ARBA" id="ARBA00022516"/>
    </source>
</evidence>
<feature type="binding site" evidence="13">
    <location>
        <position position="245"/>
    </location>
    <ligand>
        <name>sn-glycerol 3-phosphate</name>
        <dbReference type="ChEBI" id="CHEBI:57597"/>
    </ligand>
</feature>
<name>A0A1H4CLT4_9BACI</name>
<gene>
    <name evidence="13" type="primary">gpsA</name>
    <name evidence="20" type="ORF">SAMN05421743_106103</name>
</gene>
<keyword evidence="7 13" id="KW-0594">Phospholipid biosynthesis</keyword>
<dbReference type="GO" id="GO:0046167">
    <property type="term" value="P:glycerol-3-phosphate biosynthetic process"/>
    <property type="evidence" value="ECO:0007669"/>
    <property type="project" value="UniProtKB-UniRule"/>
</dbReference>
<evidence type="ECO:0000313" key="21">
    <source>
        <dbReference type="Proteomes" id="UP000198584"/>
    </source>
</evidence>
<dbReference type="GO" id="GO:0141152">
    <property type="term" value="F:glycerol-3-phosphate dehydrogenase (NAD+) activity"/>
    <property type="evidence" value="ECO:0007669"/>
    <property type="project" value="RHEA"/>
</dbReference>
<dbReference type="PRINTS" id="PR00077">
    <property type="entry name" value="GPDHDRGNASE"/>
</dbReference>
<keyword evidence="2 13" id="KW-0444">Lipid biosynthesis</keyword>
<feature type="binding site" evidence="16">
    <location>
        <begin position="8"/>
        <end position="13"/>
    </location>
    <ligand>
        <name>NAD(+)</name>
        <dbReference type="ChEBI" id="CHEBI:57540"/>
    </ligand>
</feature>
<dbReference type="GO" id="GO:0046168">
    <property type="term" value="P:glycerol-3-phosphate catabolic process"/>
    <property type="evidence" value="ECO:0007669"/>
    <property type="project" value="InterPro"/>
</dbReference>
<evidence type="ECO:0000256" key="1">
    <source>
        <dbReference type="ARBA" id="ARBA00011009"/>
    </source>
</evidence>
<dbReference type="PANTHER" id="PTHR11728">
    <property type="entry name" value="GLYCEROL-3-PHOSPHATE DEHYDROGENASE"/>
    <property type="match status" value="1"/>
</dbReference>
<evidence type="ECO:0000256" key="10">
    <source>
        <dbReference type="ARBA" id="ARBA00066687"/>
    </source>
</evidence>
<dbReference type="GO" id="GO:0008654">
    <property type="term" value="P:phospholipid biosynthetic process"/>
    <property type="evidence" value="ECO:0007669"/>
    <property type="project" value="UniProtKB-KW"/>
</dbReference>
<feature type="binding site" evidence="16">
    <location>
        <position position="141"/>
    </location>
    <ligand>
        <name>NAD(+)</name>
        <dbReference type="ChEBI" id="CHEBI:57540"/>
    </ligand>
</feature>
<feature type="binding site" evidence="13">
    <location>
        <position position="106"/>
    </location>
    <ligand>
        <name>sn-glycerol 3-phosphate</name>
        <dbReference type="ChEBI" id="CHEBI:57597"/>
    </ligand>
</feature>
<feature type="binding site" evidence="13">
    <location>
        <position position="282"/>
    </location>
    <ligand>
        <name>NADPH</name>
        <dbReference type="ChEBI" id="CHEBI:57783"/>
    </ligand>
</feature>
<dbReference type="FunFam" id="1.10.1040.10:FF:000001">
    <property type="entry name" value="Glycerol-3-phosphate dehydrogenase [NAD(P)+]"/>
    <property type="match status" value="1"/>
</dbReference>
<dbReference type="Pfam" id="PF07479">
    <property type="entry name" value="NAD_Gly3P_dh_C"/>
    <property type="match status" value="1"/>
</dbReference>
<comment type="function">
    <text evidence="13">Catalyzes the reduction of the glycolytic intermediate dihydroxyacetone phosphate (DHAP) to sn-glycerol 3-phosphate (G3P), the key precursor for phospholipid synthesis.</text>
</comment>
<evidence type="ECO:0000256" key="4">
    <source>
        <dbReference type="ARBA" id="ARBA00023002"/>
    </source>
</evidence>
<dbReference type="GO" id="GO:0005829">
    <property type="term" value="C:cytosol"/>
    <property type="evidence" value="ECO:0007669"/>
    <property type="project" value="TreeGrafter"/>
</dbReference>
<comment type="subcellular location">
    <subcellularLocation>
        <location evidence="13">Cytoplasm</location>
    </subcellularLocation>
</comment>
<dbReference type="SUPFAM" id="SSF48179">
    <property type="entry name" value="6-phosphogluconate dehydrogenase C-terminal domain-like"/>
    <property type="match status" value="1"/>
</dbReference>
<evidence type="ECO:0000256" key="17">
    <source>
        <dbReference type="RuleBase" id="RU000437"/>
    </source>
</evidence>
<dbReference type="PANTHER" id="PTHR11728:SF1">
    <property type="entry name" value="GLYCEROL-3-PHOSPHATE DEHYDROGENASE [NAD(+)] 2, CHLOROPLASTIC"/>
    <property type="match status" value="1"/>
</dbReference>
<evidence type="ECO:0000256" key="13">
    <source>
        <dbReference type="HAMAP-Rule" id="MF_00394"/>
    </source>
</evidence>
<evidence type="ECO:0000259" key="19">
    <source>
        <dbReference type="Pfam" id="PF07479"/>
    </source>
</evidence>
<feature type="binding site" evidence="13">
    <location>
        <position position="256"/>
    </location>
    <ligand>
        <name>NADPH</name>
        <dbReference type="ChEBI" id="CHEBI:57783"/>
    </ligand>
</feature>
<dbReference type="NCBIfam" id="NF000941">
    <property type="entry name" value="PRK00094.1-3"/>
    <property type="match status" value="1"/>
</dbReference>
<dbReference type="EC" id="1.1.1.94" evidence="10 13"/>
<dbReference type="InterPro" id="IPR036291">
    <property type="entry name" value="NAD(P)-bd_dom_sf"/>
</dbReference>
<dbReference type="SUPFAM" id="SSF51735">
    <property type="entry name" value="NAD(P)-binding Rossmann-fold domains"/>
    <property type="match status" value="1"/>
</dbReference>
<evidence type="ECO:0000256" key="8">
    <source>
        <dbReference type="ARBA" id="ARBA00023264"/>
    </source>
</evidence>
<dbReference type="STRING" id="571932.SAMN05421743_106103"/>
<organism evidence="20 21">
    <name type="scientific">Thalassobacillus cyri</name>
    <dbReference type="NCBI Taxonomy" id="571932"/>
    <lineage>
        <taxon>Bacteria</taxon>
        <taxon>Bacillati</taxon>
        <taxon>Bacillota</taxon>
        <taxon>Bacilli</taxon>
        <taxon>Bacillales</taxon>
        <taxon>Bacillaceae</taxon>
        <taxon>Thalassobacillus</taxon>
    </lineage>
</organism>
<evidence type="ECO:0000256" key="9">
    <source>
        <dbReference type="ARBA" id="ARBA00052716"/>
    </source>
</evidence>
<comment type="pathway">
    <text evidence="13">Membrane lipid metabolism; glycerophospholipid metabolism.</text>
</comment>
<evidence type="ECO:0000256" key="15">
    <source>
        <dbReference type="PIRSR" id="PIRSR000114-2"/>
    </source>
</evidence>
<sequence length="344" mass="37340">MGKIAVIGAGSWGSALALVLADNNHDVRLWTHRQEQAEEINNAHTNEKYLKGITLPKAITAFHDLKEAVQDVSHIILVVPTKAMREVCQELKQVIDHPVTITHASKGIEPSTYKRVSEVIAEELPEELYSAIVVLSGPSHAEEVSLRQPTTVTVSSGNLEQAELVQDLFINEKFRVYTSPDLVGVELGGALKNIIALGAGISDGLGYGDNAKAALITRGLAEITRLGTSMGANPLTFAGLSGVGDLIVTCTSHHSRNWRAGNLLGKGNDLDEVLDKMGMVVEGVRTTKAAYQFSKEQSVEMPITNGLYRILFEGAKPKDVVDQLMTRGRRHEMEELSNLLGERS</sequence>
<dbReference type="HAMAP" id="MF_00394">
    <property type="entry name" value="NAD_Glyc3P_dehydrog"/>
    <property type="match status" value="1"/>
</dbReference>
<dbReference type="FunFam" id="3.40.50.720:FF:000019">
    <property type="entry name" value="Glycerol-3-phosphate dehydrogenase [NAD(P)+]"/>
    <property type="match status" value="1"/>
</dbReference>
<accession>A0A1H4CLT4</accession>
<feature type="domain" description="Glycerol-3-phosphate dehydrogenase NAD-dependent N-terminal" evidence="18">
    <location>
        <begin position="3"/>
        <end position="160"/>
    </location>
</feature>
<dbReference type="InterPro" id="IPR013328">
    <property type="entry name" value="6PGD_dom2"/>
</dbReference>
<dbReference type="UniPathway" id="UPA00940"/>
<dbReference type="GO" id="GO:0006650">
    <property type="term" value="P:glycerophospholipid metabolic process"/>
    <property type="evidence" value="ECO:0007669"/>
    <property type="project" value="UniProtKB-UniRule"/>
</dbReference>
<feature type="binding site" evidence="13">
    <location>
        <position position="106"/>
    </location>
    <ligand>
        <name>NADPH</name>
        <dbReference type="ChEBI" id="CHEBI:57783"/>
    </ligand>
</feature>
<comment type="similarity">
    <text evidence="1 13 17">Belongs to the NAD-dependent glycerol-3-phosphate dehydrogenase family.</text>
</comment>
<feature type="binding site" evidence="15">
    <location>
        <position position="106"/>
    </location>
    <ligand>
        <name>substrate</name>
    </ligand>
</feature>
<dbReference type="GO" id="GO:0051287">
    <property type="term" value="F:NAD binding"/>
    <property type="evidence" value="ECO:0007669"/>
    <property type="project" value="InterPro"/>
</dbReference>
<keyword evidence="13" id="KW-0547">Nucleotide-binding</keyword>
<feature type="binding site" evidence="13">
    <location>
        <position position="11"/>
    </location>
    <ligand>
        <name>NADPH</name>
        <dbReference type="ChEBI" id="CHEBI:57783"/>
    </ligand>
</feature>
<keyword evidence="4 13" id="KW-0560">Oxidoreductase</keyword>
<feature type="binding site" evidence="13">
    <location>
        <position position="280"/>
    </location>
    <ligand>
        <name>NADPH</name>
        <dbReference type="ChEBI" id="CHEBI:57783"/>
    </ligand>
</feature>
<dbReference type="EMBL" id="FNQR01000006">
    <property type="protein sequence ID" value="SEA61278.1"/>
    <property type="molecule type" value="Genomic_DNA"/>
</dbReference>
<dbReference type="NCBIfam" id="NF000940">
    <property type="entry name" value="PRK00094.1-2"/>
    <property type="match status" value="1"/>
</dbReference>
<keyword evidence="5 13" id="KW-0520">NAD</keyword>
<dbReference type="Pfam" id="PF01210">
    <property type="entry name" value="NAD_Gly3P_dh_N"/>
    <property type="match status" value="1"/>
</dbReference>
<feature type="binding site" evidence="15">
    <location>
        <begin position="256"/>
        <end position="257"/>
    </location>
    <ligand>
        <name>substrate</name>
    </ligand>
</feature>
<dbReference type="AlphaFoldDB" id="A0A1H4CLT4"/>
<evidence type="ECO:0000256" key="12">
    <source>
        <dbReference type="ARBA" id="ARBA00080511"/>
    </source>
</evidence>
<feature type="binding site" evidence="13">
    <location>
        <position position="12"/>
    </location>
    <ligand>
        <name>NADPH</name>
        <dbReference type="ChEBI" id="CHEBI:57783"/>
    </ligand>
</feature>
<dbReference type="PIRSF" id="PIRSF000114">
    <property type="entry name" value="Glycerol-3-P_dh"/>
    <property type="match status" value="1"/>
</dbReference>
<feature type="binding site" evidence="13">
    <location>
        <position position="257"/>
    </location>
    <ligand>
        <name>sn-glycerol 3-phosphate</name>
        <dbReference type="ChEBI" id="CHEBI:57597"/>
    </ligand>
</feature>
<keyword evidence="6 13" id="KW-0443">Lipid metabolism</keyword>
<dbReference type="PROSITE" id="PS00957">
    <property type="entry name" value="NAD_G3PDH"/>
    <property type="match status" value="1"/>
</dbReference>
<evidence type="ECO:0000256" key="6">
    <source>
        <dbReference type="ARBA" id="ARBA00023098"/>
    </source>
</evidence>
<evidence type="ECO:0000259" key="18">
    <source>
        <dbReference type="Pfam" id="PF01210"/>
    </source>
</evidence>
<keyword evidence="3 13" id="KW-0521">NADP</keyword>
<dbReference type="InterPro" id="IPR006109">
    <property type="entry name" value="G3P_DH_NAD-dep_C"/>
</dbReference>
<reference evidence="20 21" key="1">
    <citation type="submission" date="2016-10" db="EMBL/GenBank/DDBJ databases">
        <authorList>
            <person name="de Groot N.N."/>
        </authorList>
    </citation>
    <scope>NUCLEOTIDE SEQUENCE [LARGE SCALE GENOMIC DNA]</scope>
    <source>
        <strain evidence="20 21">CCM7597</strain>
    </source>
</reference>
<protein>
    <recommendedName>
        <fullName evidence="11 13">Glycerol-3-phosphate dehydrogenase [NAD(P)+]</fullName>
        <ecNumber evidence="10 13">1.1.1.94</ecNumber>
    </recommendedName>
    <alternativeName>
        <fullName evidence="13">NAD(P)(+)-dependent glycerol-3-phosphate dehydrogenase</fullName>
    </alternativeName>
    <alternativeName>
        <fullName evidence="12 13">NAD(P)H-dependent dihydroxyacetone-phosphate reductase</fullName>
    </alternativeName>
</protein>
<dbReference type="InterPro" id="IPR006168">
    <property type="entry name" value="G3P_DH_NAD-dep"/>
</dbReference>
<feature type="binding site" evidence="13">
    <location>
        <position position="49"/>
    </location>
    <ligand>
        <name>NADPH</name>
        <dbReference type="ChEBI" id="CHEBI:57783"/>
    </ligand>
</feature>
<feature type="binding site" evidence="13">
    <location>
        <position position="192"/>
    </location>
    <ligand>
        <name>sn-glycerol 3-phosphate</name>
        <dbReference type="ChEBI" id="CHEBI:57597"/>
    </ligand>
</feature>
<comment type="catalytic activity">
    <reaction evidence="13">
        <text>sn-glycerol 3-phosphate + NAD(+) = dihydroxyacetone phosphate + NADH + H(+)</text>
        <dbReference type="Rhea" id="RHEA:11092"/>
        <dbReference type="ChEBI" id="CHEBI:15378"/>
        <dbReference type="ChEBI" id="CHEBI:57540"/>
        <dbReference type="ChEBI" id="CHEBI:57597"/>
        <dbReference type="ChEBI" id="CHEBI:57642"/>
        <dbReference type="ChEBI" id="CHEBI:57945"/>
        <dbReference type="EC" id="1.1.1.94"/>
    </reaction>
</comment>
<keyword evidence="13" id="KW-0963">Cytoplasm</keyword>
<dbReference type="InterPro" id="IPR008927">
    <property type="entry name" value="6-PGluconate_DH-like_C_sf"/>
</dbReference>
<evidence type="ECO:0000256" key="16">
    <source>
        <dbReference type="PIRSR" id="PIRSR000114-3"/>
    </source>
</evidence>
<feature type="active site" description="Proton acceptor" evidence="13 14">
    <location>
        <position position="192"/>
    </location>
</feature>
<comment type="catalytic activity">
    <reaction evidence="9">
        <text>sn-glycerol 3-phosphate + NADP(+) = dihydroxyacetone phosphate + NADPH + H(+)</text>
        <dbReference type="Rhea" id="RHEA:11096"/>
        <dbReference type="ChEBI" id="CHEBI:15378"/>
        <dbReference type="ChEBI" id="CHEBI:57597"/>
        <dbReference type="ChEBI" id="CHEBI:57642"/>
        <dbReference type="ChEBI" id="CHEBI:57783"/>
        <dbReference type="ChEBI" id="CHEBI:58349"/>
        <dbReference type="EC" id="1.1.1.94"/>
    </reaction>
    <physiologicalReaction direction="right-to-left" evidence="9">
        <dbReference type="Rhea" id="RHEA:11098"/>
    </physiologicalReaction>
</comment>
<dbReference type="InterPro" id="IPR011128">
    <property type="entry name" value="G3P_DH_NAD-dep_N"/>
</dbReference>